<dbReference type="eggNOG" id="KOG0653">
    <property type="taxonomic scope" value="Eukaryota"/>
</dbReference>
<keyword evidence="2 4" id="KW-0195">Cyclin</keyword>
<dbReference type="EMBL" id="GL945474">
    <property type="protein sequence ID" value="EGO04617.1"/>
    <property type="molecule type" value="Genomic_DNA"/>
</dbReference>
<dbReference type="OMA" id="IMEYSIC"/>
<accession>F8PI39</accession>
<dbReference type="SMART" id="SM00385">
    <property type="entry name" value="CYCLIN"/>
    <property type="match status" value="1"/>
</dbReference>
<dbReference type="AlphaFoldDB" id="F8PI39"/>
<gene>
    <name evidence="6" type="ORF">SERLA73DRAFT_44765</name>
</gene>
<keyword evidence="1" id="KW-0132">Cell division</keyword>
<comment type="similarity">
    <text evidence="4">Belongs to the cyclin family.</text>
</comment>
<keyword evidence="3" id="KW-0131">Cell cycle</keyword>
<dbReference type="FunFam" id="1.10.472.10:FF:000001">
    <property type="entry name" value="G2/mitotic-specific cyclin"/>
    <property type="match status" value="1"/>
</dbReference>
<organism evidence="7">
    <name type="scientific">Serpula lacrymans var. lacrymans (strain S7.3)</name>
    <name type="common">Dry rot fungus</name>
    <dbReference type="NCBI Taxonomy" id="936435"/>
    <lineage>
        <taxon>Eukaryota</taxon>
        <taxon>Fungi</taxon>
        <taxon>Dikarya</taxon>
        <taxon>Basidiomycota</taxon>
        <taxon>Agaricomycotina</taxon>
        <taxon>Agaricomycetes</taxon>
        <taxon>Agaricomycetidae</taxon>
        <taxon>Boletales</taxon>
        <taxon>Coniophorineae</taxon>
        <taxon>Serpulaceae</taxon>
        <taxon>Serpula</taxon>
    </lineage>
</organism>
<dbReference type="Pfam" id="PF02984">
    <property type="entry name" value="Cyclin_C"/>
    <property type="match status" value="1"/>
</dbReference>
<dbReference type="Pfam" id="PF00134">
    <property type="entry name" value="Cyclin_N"/>
    <property type="match status" value="1"/>
</dbReference>
<dbReference type="InParanoid" id="F8PI39"/>
<sequence>MVSEYVIEIFNYIKEIEVRILTTMPNPNYMESQKELAWKMCGIFTDWLVQVHIRFRLLPETLFLCVSLINQFLSAHVVSLAKLQLVGITCLFVAEKVEEIVALSVVHFLYCANSLYTYLCQRLLLNTGGLSYPSPMHFLRRISKAHKYDVKACTIAKYFLEIQCLEWRLLAAPPSLIAAAAIWPARLILGQDK</sequence>
<dbReference type="PANTHER" id="PTHR10177">
    <property type="entry name" value="CYCLINS"/>
    <property type="match status" value="1"/>
</dbReference>
<dbReference type="InterPro" id="IPR046965">
    <property type="entry name" value="Cyclin_A/B-like"/>
</dbReference>
<evidence type="ECO:0000256" key="4">
    <source>
        <dbReference type="RuleBase" id="RU000383"/>
    </source>
</evidence>
<dbReference type="GO" id="GO:0051301">
    <property type="term" value="P:cell division"/>
    <property type="evidence" value="ECO:0007669"/>
    <property type="project" value="UniProtKB-KW"/>
</dbReference>
<dbReference type="GO" id="GO:0016538">
    <property type="term" value="F:cyclin-dependent protein serine/threonine kinase regulator activity"/>
    <property type="evidence" value="ECO:0007669"/>
    <property type="project" value="InterPro"/>
</dbReference>
<evidence type="ECO:0000313" key="6">
    <source>
        <dbReference type="EMBL" id="EGO04617.1"/>
    </source>
</evidence>
<reference evidence="7" key="1">
    <citation type="journal article" date="2011" name="Science">
        <title>The plant cell wall-decomposing machinery underlies the functional diversity of forest fungi.</title>
        <authorList>
            <person name="Eastwood D.C."/>
            <person name="Floudas D."/>
            <person name="Binder M."/>
            <person name="Majcherczyk A."/>
            <person name="Schneider P."/>
            <person name="Aerts A."/>
            <person name="Asiegbu F.O."/>
            <person name="Baker S.E."/>
            <person name="Barry K."/>
            <person name="Bendiksby M."/>
            <person name="Blumentritt M."/>
            <person name="Coutinho P.M."/>
            <person name="Cullen D."/>
            <person name="de Vries R.P."/>
            <person name="Gathman A."/>
            <person name="Goodell B."/>
            <person name="Henrissat B."/>
            <person name="Ihrmark K."/>
            <person name="Kauserud H."/>
            <person name="Kohler A."/>
            <person name="LaButti K."/>
            <person name="Lapidus A."/>
            <person name="Lavin J.L."/>
            <person name="Lee Y.-H."/>
            <person name="Lindquist E."/>
            <person name="Lilly W."/>
            <person name="Lucas S."/>
            <person name="Morin E."/>
            <person name="Murat C."/>
            <person name="Oguiza J.A."/>
            <person name="Park J."/>
            <person name="Pisabarro A.G."/>
            <person name="Riley R."/>
            <person name="Rosling A."/>
            <person name="Salamov A."/>
            <person name="Schmidt O."/>
            <person name="Schmutz J."/>
            <person name="Skrede I."/>
            <person name="Stenlid J."/>
            <person name="Wiebenga A."/>
            <person name="Xie X."/>
            <person name="Kuees U."/>
            <person name="Hibbett D.S."/>
            <person name="Hoffmeister D."/>
            <person name="Hoegberg N."/>
            <person name="Martin F."/>
            <person name="Grigoriev I.V."/>
            <person name="Watkinson S.C."/>
        </authorList>
    </citation>
    <scope>NUCLEOTIDE SEQUENCE [LARGE SCALE GENOMIC DNA]</scope>
    <source>
        <strain evidence="7">strain S7.3</strain>
    </source>
</reference>
<dbReference type="OrthoDB" id="5590282at2759"/>
<dbReference type="InterPro" id="IPR039361">
    <property type="entry name" value="Cyclin"/>
</dbReference>
<dbReference type="Proteomes" id="UP000008063">
    <property type="component" value="Unassembled WGS sequence"/>
</dbReference>
<name>F8PI39_SERL3</name>
<dbReference type="InterPro" id="IPR036915">
    <property type="entry name" value="Cyclin-like_sf"/>
</dbReference>
<dbReference type="GO" id="GO:0044772">
    <property type="term" value="P:mitotic cell cycle phase transition"/>
    <property type="evidence" value="ECO:0007669"/>
    <property type="project" value="InterPro"/>
</dbReference>
<dbReference type="HOGENOM" id="CLU_020695_2_4_1"/>
<evidence type="ECO:0000313" key="7">
    <source>
        <dbReference type="Proteomes" id="UP000008063"/>
    </source>
</evidence>
<evidence type="ECO:0000256" key="2">
    <source>
        <dbReference type="ARBA" id="ARBA00023127"/>
    </source>
</evidence>
<evidence type="ECO:0000256" key="1">
    <source>
        <dbReference type="ARBA" id="ARBA00022618"/>
    </source>
</evidence>
<dbReference type="PIRSF" id="PIRSF001771">
    <property type="entry name" value="Cyclin_A_B_D_E"/>
    <property type="match status" value="1"/>
</dbReference>
<evidence type="ECO:0000256" key="3">
    <source>
        <dbReference type="ARBA" id="ARBA00023306"/>
    </source>
</evidence>
<dbReference type="InterPro" id="IPR006671">
    <property type="entry name" value="Cyclin_N"/>
</dbReference>
<proteinExistence type="inferred from homology"/>
<dbReference type="InterPro" id="IPR004367">
    <property type="entry name" value="Cyclin_C-dom"/>
</dbReference>
<keyword evidence="7" id="KW-1185">Reference proteome</keyword>
<dbReference type="SUPFAM" id="SSF47954">
    <property type="entry name" value="Cyclin-like"/>
    <property type="match status" value="2"/>
</dbReference>
<dbReference type="STRING" id="936435.F8PI39"/>
<dbReference type="Gene3D" id="1.10.472.10">
    <property type="entry name" value="Cyclin-like"/>
    <property type="match status" value="2"/>
</dbReference>
<feature type="domain" description="Cyclin-like" evidence="5">
    <location>
        <begin position="46"/>
        <end position="126"/>
    </location>
</feature>
<protein>
    <recommendedName>
        <fullName evidence="5">Cyclin-like domain-containing protein</fullName>
    </recommendedName>
</protein>
<dbReference type="InterPro" id="IPR013763">
    <property type="entry name" value="Cyclin-like_dom"/>
</dbReference>
<evidence type="ECO:0000259" key="5">
    <source>
        <dbReference type="SMART" id="SM00385"/>
    </source>
</evidence>